<protein>
    <submittedName>
        <fullName evidence="2">Uncharacterized protein</fullName>
    </submittedName>
</protein>
<gene>
    <name evidence="2" type="ORF">MCHLO_06332</name>
</gene>
<feature type="compositionally biased region" description="Polar residues" evidence="1">
    <location>
        <begin position="110"/>
        <end position="122"/>
    </location>
</feature>
<sequence length="122" mass="13134">MRALSLSAELPPMPTGVLQCANSGPAVSISQRTSRGQAHALEAEELVPFALLVFGRSTANTGEARHCAFSCSLRRSRTYRLRKAIDTGDRGWRSASASRPRRSYSAHAICSSSRPTNATENA</sequence>
<evidence type="ECO:0000313" key="2">
    <source>
        <dbReference type="EMBL" id="GAT48969.1"/>
    </source>
</evidence>
<accession>A0ABQ0LEN0</accession>
<evidence type="ECO:0000313" key="3">
    <source>
        <dbReference type="Proteomes" id="UP000815677"/>
    </source>
</evidence>
<name>A0ABQ0LEN0_MYCCL</name>
<evidence type="ECO:0000256" key="1">
    <source>
        <dbReference type="SAM" id="MobiDB-lite"/>
    </source>
</evidence>
<dbReference type="Proteomes" id="UP000815677">
    <property type="component" value="Unassembled WGS sequence"/>
</dbReference>
<dbReference type="EMBL" id="DF845146">
    <property type="protein sequence ID" value="GAT48969.1"/>
    <property type="molecule type" value="Genomic_DNA"/>
</dbReference>
<organism evidence="2 3">
    <name type="scientific">Mycena chlorophos</name>
    <name type="common">Agaric fungus</name>
    <name type="synonym">Agaricus chlorophos</name>
    <dbReference type="NCBI Taxonomy" id="658473"/>
    <lineage>
        <taxon>Eukaryota</taxon>
        <taxon>Fungi</taxon>
        <taxon>Dikarya</taxon>
        <taxon>Basidiomycota</taxon>
        <taxon>Agaricomycotina</taxon>
        <taxon>Agaricomycetes</taxon>
        <taxon>Agaricomycetidae</taxon>
        <taxon>Agaricales</taxon>
        <taxon>Marasmiineae</taxon>
        <taxon>Mycenaceae</taxon>
        <taxon>Mycena</taxon>
    </lineage>
</organism>
<keyword evidence="3" id="KW-1185">Reference proteome</keyword>
<reference evidence="2" key="1">
    <citation type="submission" date="2014-09" db="EMBL/GenBank/DDBJ databases">
        <title>Genome sequence of the luminous mushroom Mycena chlorophos for searching fungal bioluminescence genes.</title>
        <authorList>
            <person name="Tanaka Y."/>
            <person name="Kasuga D."/>
            <person name="Oba Y."/>
            <person name="Hase S."/>
            <person name="Sato K."/>
            <person name="Oba Y."/>
            <person name="Sakakibara Y."/>
        </authorList>
    </citation>
    <scope>NUCLEOTIDE SEQUENCE</scope>
</reference>
<proteinExistence type="predicted"/>
<feature type="region of interest" description="Disordered" evidence="1">
    <location>
        <begin position="88"/>
        <end position="122"/>
    </location>
</feature>